<accession>B0MRY6</accession>
<sequence length="39" mass="4248">MQTPITDKAESACNLTATLKQPTVLKERNNITAGLLSFK</sequence>
<evidence type="ECO:0000313" key="2">
    <source>
        <dbReference type="Proteomes" id="UP000005326"/>
    </source>
</evidence>
<evidence type="ECO:0000313" key="1">
    <source>
        <dbReference type="EMBL" id="EDR99554.1"/>
    </source>
</evidence>
<gene>
    <name evidence="1" type="ORF">EUBSIR_02622</name>
</gene>
<reference evidence="1" key="1">
    <citation type="submission" date="2007-10" db="EMBL/GenBank/DDBJ databases">
        <authorList>
            <person name="Fulton L."/>
            <person name="Clifton S."/>
            <person name="Fulton B."/>
            <person name="Xu J."/>
            <person name="Minx P."/>
            <person name="Pepin K.H."/>
            <person name="Johnson M."/>
            <person name="Thiruvilangam P."/>
            <person name="Bhonagiri V."/>
            <person name="Nash W.E."/>
            <person name="Mardis E.R."/>
            <person name="Wilson R.K."/>
        </authorList>
    </citation>
    <scope>NUCLEOTIDE SEQUENCE [LARGE SCALE GENOMIC DNA]</scope>
    <source>
        <strain evidence="1">DSM 15702</strain>
    </source>
</reference>
<name>B0MRY6_9FIRM</name>
<reference evidence="1" key="2">
    <citation type="submission" date="2014-06" db="EMBL/GenBank/DDBJ databases">
        <title>Draft genome sequence of Eubacterium siraeum (DSM 15702).</title>
        <authorList>
            <person name="Sudarsanam P."/>
            <person name="Ley R."/>
            <person name="Guruge J."/>
            <person name="Turnbaugh P.J."/>
            <person name="Mahowald M."/>
            <person name="Liep D."/>
            <person name="Gordon J."/>
        </authorList>
    </citation>
    <scope>NUCLEOTIDE SEQUENCE</scope>
    <source>
        <strain evidence="1">DSM 15702</strain>
    </source>
</reference>
<protein>
    <submittedName>
        <fullName evidence="1">Uncharacterized protein</fullName>
    </submittedName>
</protein>
<proteinExistence type="predicted"/>
<comment type="caution">
    <text evidence="1">The sequence shown here is derived from an EMBL/GenBank/DDBJ whole genome shotgun (WGS) entry which is preliminary data.</text>
</comment>
<organism evidence="1 2">
    <name type="scientific">[Eubacterium] siraeum DSM 15702</name>
    <dbReference type="NCBI Taxonomy" id="428128"/>
    <lineage>
        <taxon>Bacteria</taxon>
        <taxon>Bacillati</taxon>
        <taxon>Bacillota</taxon>
        <taxon>Clostridia</taxon>
        <taxon>Eubacteriales</taxon>
        <taxon>Oscillospiraceae</taxon>
        <taxon>Oscillospiraceae incertae sedis</taxon>
    </lineage>
</organism>
<dbReference type="AlphaFoldDB" id="B0MRY6"/>
<keyword evidence="2" id="KW-1185">Reference proteome</keyword>
<dbReference type="Proteomes" id="UP000005326">
    <property type="component" value="Unassembled WGS sequence"/>
</dbReference>
<dbReference type="EMBL" id="ABCA03000055">
    <property type="protein sequence ID" value="EDR99554.1"/>
    <property type="molecule type" value="Genomic_DNA"/>
</dbReference>